<gene>
    <name evidence="1" type="ORF">F5878DRAFT_98626</name>
</gene>
<dbReference type="Proteomes" id="UP001163846">
    <property type="component" value="Unassembled WGS sequence"/>
</dbReference>
<evidence type="ECO:0008006" key="3">
    <source>
        <dbReference type="Google" id="ProtNLM"/>
    </source>
</evidence>
<dbReference type="InterPro" id="IPR031818">
    <property type="entry name" value="Hri1"/>
</dbReference>
<comment type="caution">
    <text evidence="1">The sequence shown here is derived from an EMBL/GenBank/DDBJ whole genome shotgun (WGS) entry which is preliminary data.</text>
</comment>
<sequence length="215" mass="24661">MPATISFRDSLRWIPDPASESTHTVVLTGGKTGVFLDVRFFKQSNELDWAFAGYRSTVVVNNKEATRFTHLIDSRTKDPSQIADLGFNTALPDGTVLERGEMINPATGQNTAYEETWRDHDSQLDGPELDKAIFLRNINSTSWYTRVGRWQLGLGRDPAGSFWAFQAELVDQEWRVHHRIGITDDVKLLPEVETHWVEGEEVEWNEEKWQILEKD</sequence>
<keyword evidence="2" id="KW-1185">Reference proteome</keyword>
<dbReference type="Gene3D" id="2.40.128.320">
    <property type="entry name" value="Protein HRI1, N-terminal domain"/>
    <property type="match status" value="1"/>
</dbReference>
<dbReference type="Pfam" id="PF16815">
    <property type="entry name" value="HRI1"/>
    <property type="match status" value="1"/>
</dbReference>
<dbReference type="AlphaFoldDB" id="A0AA38PBH4"/>
<accession>A0AA38PBH4</accession>
<organism evidence="1 2">
    <name type="scientific">Lentinula raphanica</name>
    <dbReference type="NCBI Taxonomy" id="153919"/>
    <lineage>
        <taxon>Eukaryota</taxon>
        <taxon>Fungi</taxon>
        <taxon>Dikarya</taxon>
        <taxon>Basidiomycota</taxon>
        <taxon>Agaricomycotina</taxon>
        <taxon>Agaricomycetes</taxon>
        <taxon>Agaricomycetidae</taxon>
        <taxon>Agaricales</taxon>
        <taxon>Marasmiineae</taxon>
        <taxon>Omphalotaceae</taxon>
        <taxon>Lentinula</taxon>
    </lineage>
</organism>
<name>A0AA38PBH4_9AGAR</name>
<evidence type="ECO:0000313" key="2">
    <source>
        <dbReference type="Proteomes" id="UP001163846"/>
    </source>
</evidence>
<protein>
    <recommendedName>
        <fullName evidence="3">Protein HRI1</fullName>
    </recommendedName>
</protein>
<evidence type="ECO:0000313" key="1">
    <source>
        <dbReference type="EMBL" id="KAJ3839844.1"/>
    </source>
</evidence>
<proteinExistence type="predicted"/>
<reference evidence="1" key="1">
    <citation type="submission" date="2022-08" db="EMBL/GenBank/DDBJ databases">
        <authorList>
            <consortium name="DOE Joint Genome Institute"/>
            <person name="Min B."/>
            <person name="Riley R."/>
            <person name="Sierra-Patev S."/>
            <person name="Naranjo-Ortiz M."/>
            <person name="Looney B."/>
            <person name="Konkel Z."/>
            <person name="Slot J.C."/>
            <person name="Sakamoto Y."/>
            <person name="Steenwyk J.L."/>
            <person name="Rokas A."/>
            <person name="Carro J."/>
            <person name="Camarero S."/>
            <person name="Ferreira P."/>
            <person name="Molpeceres G."/>
            <person name="Ruiz-Duenas F.J."/>
            <person name="Serrano A."/>
            <person name="Henrissat B."/>
            <person name="Drula E."/>
            <person name="Hughes K.W."/>
            <person name="Mata J.L."/>
            <person name="Ishikawa N.K."/>
            <person name="Vargas-Isla R."/>
            <person name="Ushijima S."/>
            <person name="Smith C.A."/>
            <person name="Ahrendt S."/>
            <person name="Andreopoulos W."/>
            <person name="He G."/>
            <person name="Labutti K."/>
            <person name="Lipzen A."/>
            <person name="Ng V."/>
            <person name="Sandor L."/>
            <person name="Barry K."/>
            <person name="Martinez A.T."/>
            <person name="Xiao Y."/>
            <person name="Gibbons J.G."/>
            <person name="Terashima K."/>
            <person name="Hibbett D.S."/>
            <person name="Grigoriev I.V."/>
        </authorList>
    </citation>
    <scope>NUCLEOTIDE SEQUENCE</scope>
    <source>
        <strain evidence="1">TFB9207</strain>
    </source>
</reference>
<dbReference type="EMBL" id="MU806106">
    <property type="protein sequence ID" value="KAJ3839844.1"/>
    <property type="molecule type" value="Genomic_DNA"/>
</dbReference>
<dbReference type="InterPro" id="IPR043047">
    <property type="entry name" value="Hri1_N_sf"/>
</dbReference>